<evidence type="ECO:0000256" key="1">
    <source>
        <dbReference type="ARBA" id="ARBA00004651"/>
    </source>
</evidence>
<keyword evidence="10" id="KW-1185">Reference proteome</keyword>
<evidence type="ECO:0000256" key="5">
    <source>
        <dbReference type="ARBA" id="ARBA00023040"/>
    </source>
</evidence>
<evidence type="ECO:0000256" key="8">
    <source>
        <dbReference type="ARBA" id="ARBA00023224"/>
    </source>
</evidence>
<dbReference type="PRINTS" id="PR00237">
    <property type="entry name" value="GPCRRHODOPSN"/>
</dbReference>
<proteinExistence type="predicted"/>
<keyword evidence="2" id="KW-1003">Cell membrane</keyword>
<dbReference type="SUPFAM" id="SSF81321">
    <property type="entry name" value="Family A G protein-coupled receptor-like"/>
    <property type="match status" value="1"/>
</dbReference>
<dbReference type="PROSITE" id="PS50262">
    <property type="entry name" value="G_PROTEIN_RECEP_F1_2"/>
    <property type="match status" value="1"/>
</dbReference>
<dbReference type="InterPro" id="IPR017452">
    <property type="entry name" value="GPCR_Rhodpsn_7TM"/>
</dbReference>
<sequence>MSNLTETPEVVASSVLYAISVIYIVEILLGVFGNVMTISIVFYEEKFRTQFAYILIANQAIADLGLVSMMVPIKVFILLTSSSPGDAACTFEFYGKQWFLISATECILFVALTRYMKVVHPTKGLWMHSKPLHTGMLIFAWTLPILCLLPSFLDPRFHYDATFYSCSMVNERNDSLIDMILIALGAPVIPVAIYCYIHILVKVRKSQSKVTVMKKSSKDTKQAKTDNILTRTTAAICGLFFICYILPLVLRVLADDGSKATIQIISGALFRLPPALNPIIYVTLNTQMRTAYKKMLRCGREDTNDEQSSTSETGTGK</sequence>
<dbReference type="AlphaFoldDB" id="A0A8J1U7C7"/>
<keyword evidence="4" id="KW-1133">Transmembrane helix</keyword>
<evidence type="ECO:0000256" key="4">
    <source>
        <dbReference type="ARBA" id="ARBA00022989"/>
    </source>
</evidence>
<evidence type="ECO:0000313" key="10">
    <source>
        <dbReference type="Proteomes" id="UP000749559"/>
    </source>
</evidence>
<keyword evidence="5" id="KW-0297">G-protein coupled receptor</keyword>
<keyword evidence="6" id="KW-0472">Membrane</keyword>
<dbReference type="Gene3D" id="1.20.1070.10">
    <property type="entry name" value="Rhodopsin 7-helix transmembrane proteins"/>
    <property type="match status" value="1"/>
</dbReference>
<comment type="caution">
    <text evidence="9">The sequence shown here is derived from an EMBL/GenBank/DDBJ whole genome shotgun (WGS) entry which is preliminary data.</text>
</comment>
<dbReference type="PANTHER" id="PTHR24228">
    <property type="entry name" value="B2 BRADYKININ RECEPTOR/ANGIOTENSIN II RECEPTOR"/>
    <property type="match status" value="1"/>
</dbReference>
<organism evidence="9 10">
    <name type="scientific">Owenia fusiformis</name>
    <name type="common">Polychaete worm</name>
    <dbReference type="NCBI Taxonomy" id="6347"/>
    <lineage>
        <taxon>Eukaryota</taxon>
        <taxon>Metazoa</taxon>
        <taxon>Spiralia</taxon>
        <taxon>Lophotrochozoa</taxon>
        <taxon>Annelida</taxon>
        <taxon>Polychaeta</taxon>
        <taxon>Sedentaria</taxon>
        <taxon>Canalipalpata</taxon>
        <taxon>Sabellida</taxon>
        <taxon>Oweniida</taxon>
        <taxon>Oweniidae</taxon>
        <taxon>Owenia</taxon>
    </lineage>
</organism>
<dbReference type="GO" id="GO:0004930">
    <property type="term" value="F:G protein-coupled receptor activity"/>
    <property type="evidence" value="ECO:0007669"/>
    <property type="project" value="UniProtKB-KW"/>
</dbReference>
<dbReference type="PANTHER" id="PTHR24228:SF74">
    <property type="entry name" value="G-PROTEIN COUPLED RECEPTORS FAMILY 1 PROFILE DOMAIN-CONTAINING PROTEIN"/>
    <property type="match status" value="1"/>
</dbReference>
<comment type="subcellular location">
    <subcellularLocation>
        <location evidence="1">Cell membrane</location>
        <topology evidence="1">Multi-pass membrane protein</topology>
    </subcellularLocation>
</comment>
<evidence type="ECO:0000313" key="9">
    <source>
        <dbReference type="EMBL" id="CAH1774012.1"/>
    </source>
</evidence>
<evidence type="ECO:0000256" key="7">
    <source>
        <dbReference type="ARBA" id="ARBA00023170"/>
    </source>
</evidence>
<evidence type="ECO:0000256" key="3">
    <source>
        <dbReference type="ARBA" id="ARBA00022692"/>
    </source>
</evidence>
<dbReference type="EMBL" id="CAIIXF020000001">
    <property type="protein sequence ID" value="CAH1774012.1"/>
    <property type="molecule type" value="Genomic_DNA"/>
</dbReference>
<dbReference type="Pfam" id="PF00001">
    <property type="entry name" value="7tm_1"/>
    <property type="match status" value="1"/>
</dbReference>
<name>A0A8J1U7C7_OWEFU</name>
<keyword evidence="8" id="KW-0807">Transducer</keyword>
<dbReference type="CDD" id="cd00637">
    <property type="entry name" value="7tm_classA_rhodopsin-like"/>
    <property type="match status" value="1"/>
</dbReference>
<reference evidence="9" key="1">
    <citation type="submission" date="2022-03" db="EMBL/GenBank/DDBJ databases">
        <authorList>
            <person name="Martin C."/>
        </authorList>
    </citation>
    <scope>NUCLEOTIDE SEQUENCE</scope>
</reference>
<evidence type="ECO:0000256" key="2">
    <source>
        <dbReference type="ARBA" id="ARBA00022475"/>
    </source>
</evidence>
<evidence type="ECO:0000256" key="6">
    <source>
        <dbReference type="ARBA" id="ARBA00023136"/>
    </source>
</evidence>
<dbReference type="GO" id="GO:0005886">
    <property type="term" value="C:plasma membrane"/>
    <property type="evidence" value="ECO:0007669"/>
    <property type="project" value="UniProtKB-SubCell"/>
</dbReference>
<protein>
    <submittedName>
        <fullName evidence="9">Uncharacterized protein</fullName>
    </submittedName>
</protein>
<keyword evidence="3" id="KW-0812">Transmembrane</keyword>
<dbReference type="InterPro" id="IPR000276">
    <property type="entry name" value="GPCR_Rhodpsn"/>
</dbReference>
<dbReference type="Proteomes" id="UP000749559">
    <property type="component" value="Unassembled WGS sequence"/>
</dbReference>
<accession>A0A8J1U7C7</accession>
<gene>
    <name evidence="9" type="ORF">OFUS_LOCUS1536</name>
</gene>
<keyword evidence="7" id="KW-0675">Receptor</keyword>